<dbReference type="PANTHER" id="PTHR35831">
    <property type="entry name" value="OS01G0642200 PROTEIN"/>
    <property type="match status" value="1"/>
</dbReference>
<evidence type="ECO:0000256" key="1">
    <source>
        <dbReference type="SAM" id="MobiDB-lite"/>
    </source>
</evidence>
<dbReference type="InParanoid" id="A0A2R6PB74"/>
<reference evidence="2 3" key="1">
    <citation type="submission" date="2017-07" db="EMBL/GenBank/DDBJ databases">
        <title>An improved, manually edited Actinidia chinensis var. chinensis (kiwifruit) genome highlights the challenges associated with draft genomes and gene prediction in plants.</title>
        <authorList>
            <person name="Pilkington S."/>
            <person name="Crowhurst R."/>
            <person name="Hilario E."/>
            <person name="Nardozza S."/>
            <person name="Fraser L."/>
            <person name="Peng Y."/>
            <person name="Gunaseelan K."/>
            <person name="Simpson R."/>
            <person name="Tahir J."/>
            <person name="Deroles S."/>
            <person name="Templeton K."/>
            <person name="Luo Z."/>
            <person name="Davy M."/>
            <person name="Cheng C."/>
            <person name="Mcneilage M."/>
            <person name="Scaglione D."/>
            <person name="Liu Y."/>
            <person name="Zhang Q."/>
            <person name="Datson P."/>
            <person name="De Silva N."/>
            <person name="Gardiner S."/>
            <person name="Bassett H."/>
            <person name="Chagne D."/>
            <person name="Mccallum J."/>
            <person name="Dzierzon H."/>
            <person name="Deng C."/>
            <person name="Wang Y.-Y."/>
            <person name="Barron N."/>
            <person name="Manako K."/>
            <person name="Bowen J."/>
            <person name="Foster T."/>
            <person name="Erridge Z."/>
            <person name="Tiffin H."/>
            <person name="Waite C."/>
            <person name="Davies K."/>
            <person name="Grierson E."/>
            <person name="Laing W."/>
            <person name="Kirk R."/>
            <person name="Chen X."/>
            <person name="Wood M."/>
            <person name="Montefiori M."/>
            <person name="Brummell D."/>
            <person name="Schwinn K."/>
            <person name="Catanach A."/>
            <person name="Fullerton C."/>
            <person name="Li D."/>
            <person name="Meiyalaghan S."/>
            <person name="Nieuwenhuizen N."/>
            <person name="Read N."/>
            <person name="Prakash R."/>
            <person name="Hunter D."/>
            <person name="Zhang H."/>
            <person name="Mckenzie M."/>
            <person name="Knabel M."/>
            <person name="Harris A."/>
            <person name="Allan A."/>
            <person name="Chen A."/>
            <person name="Janssen B."/>
            <person name="Plunkett B."/>
            <person name="Dwamena C."/>
            <person name="Voogd C."/>
            <person name="Leif D."/>
            <person name="Lafferty D."/>
            <person name="Souleyre E."/>
            <person name="Varkonyi-Gasic E."/>
            <person name="Gambi F."/>
            <person name="Hanley J."/>
            <person name="Yao J.-L."/>
            <person name="Cheung J."/>
            <person name="David K."/>
            <person name="Warren B."/>
            <person name="Marsh K."/>
            <person name="Snowden K."/>
            <person name="Lin-Wang K."/>
            <person name="Brian L."/>
            <person name="Martinez-Sanchez M."/>
            <person name="Wang M."/>
            <person name="Ileperuma N."/>
            <person name="Macnee N."/>
            <person name="Campin R."/>
            <person name="Mcatee P."/>
            <person name="Drummond R."/>
            <person name="Espley R."/>
            <person name="Ireland H."/>
            <person name="Wu R."/>
            <person name="Atkinson R."/>
            <person name="Karunairetnam S."/>
            <person name="Bulley S."/>
            <person name="Chunkath S."/>
            <person name="Hanley Z."/>
            <person name="Storey R."/>
            <person name="Thrimawithana A."/>
            <person name="Thomson S."/>
            <person name="David C."/>
            <person name="Testolin R."/>
        </authorList>
    </citation>
    <scope>NUCLEOTIDE SEQUENCE [LARGE SCALE GENOMIC DNA]</scope>
    <source>
        <strain evidence="3">cv. Red5</strain>
        <tissue evidence="2">Young leaf</tissue>
    </source>
</reference>
<proteinExistence type="predicted"/>
<name>A0A2R6PB74_ACTCC</name>
<accession>A0A2R6PB74</accession>
<reference evidence="3" key="2">
    <citation type="journal article" date="2018" name="BMC Genomics">
        <title>A manually annotated Actinidia chinensis var. chinensis (kiwifruit) genome highlights the challenges associated with draft genomes and gene prediction in plants.</title>
        <authorList>
            <person name="Pilkington S.M."/>
            <person name="Crowhurst R."/>
            <person name="Hilario E."/>
            <person name="Nardozza S."/>
            <person name="Fraser L."/>
            <person name="Peng Y."/>
            <person name="Gunaseelan K."/>
            <person name="Simpson R."/>
            <person name="Tahir J."/>
            <person name="Deroles S.C."/>
            <person name="Templeton K."/>
            <person name="Luo Z."/>
            <person name="Davy M."/>
            <person name="Cheng C."/>
            <person name="McNeilage M."/>
            <person name="Scaglione D."/>
            <person name="Liu Y."/>
            <person name="Zhang Q."/>
            <person name="Datson P."/>
            <person name="De Silva N."/>
            <person name="Gardiner S.E."/>
            <person name="Bassett H."/>
            <person name="Chagne D."/>
            <person name="McCallum J."/>
            <person name="Dzierzon H."/>
            <person name="Deng C."/>
            <person name="Wang Y.Y."/>
            <person name="Barron L."/>
            <person name="Manako K."/>
            <person name="Bowen J."/>
            <person name="Foster T.M."/>
            <person name="Erridge Z.A."/>
            <person name="Tiffin H."/>
            <person name="Waite C.N."/>
            <person name="Davies K.M."/>
            <person name="Grierson E.P."/>
            <person name="Laing W.A."/>
            <person name="Kirk R."/>
            <person name="Chen X."/>
            <person name="Wood M."/>
            <person name="Montefiori M."/>
            <person name="Brummell D.A."/>
            <person name="Schwinn K.E."/>
            <person name="Catanach A."/>
            <person name="Fullerton C."/>
            <person name="Li D."/>
            <person name="Meiyalaghan S."/>
            <person name="Nieuwenhuizen N."/>
            <person name="Read N."/>
            <person name="Prakash R."/>
            <person name="Hunter D."/>
            <person name="Zhang H."/>
            <person name="McKenzie M."/>
            <person name="Knabel M."/>
            <person name="Harris A."/>
            <person name="Allan A.C."/>
            <person name="Gleave A."/>
            <person name="Chen A."/>
            <person name="Janssen B.J."/>
            <person name="Plunkett B."/>
            <person name="Ampomah-Dwamena C."/>
            <person name="Voogd C."/>
            <person name="Leif D."/>
            <person name="Lafferty D."/>
            <person name="Souleyre E.J.F."/>
            <person name="Varkonyi-Gasic E."/>
            <person name="Gambi F."/>
            <person name="Hanley J."/>
            <person name="Yao J.L."/>
            <person name="Cheung J."/>
            <person name="David K.M."/>
            <person name="Warren B."/>
            <person name="Marsh K."/>
            <person name="Snowden K.C."/>
            <person name="Lin-Wang K."/>
            <person name="Brian L."/>
            <person name="Martinez-Sanchez M."/>
            <person name="Wang M."/>
            <person name="Ileperuma N."/>
            <person name="Macnee N."/>
            <person name="Campin R."/>
            <person name="McAtee P."/>
            <person name="Drummond R.S.M."/>
            <person name="Espley R.V."/>
            <person name="Ireland H.S."/>
            <person name="Wu R."/>
            <person name="Atkinson R.G."/>
            <person name="Karunairetnam S."/>
            <person name="Bulley S."/>
            <person name="Chunkath S."/>
            <person name="Hanley Z."/>
            <person name="Storey R."/>
            <person name="Thrimawithana A.H."/>
            <person name="Thomson S."/>
            <person name="David C."/>
            <person name="Testolin R."/>
            <person name="Huang H."/>
            <person name="Hellens R.P."/>
            <person name="Schaffer R.J."/>
        </authorList>
    </citation>
    <scope>NUCLEOTIDE SEQUENCE [LARGE SCALE GENOMIC DNA]</scope>
    <source>
        <strain evidence="3">cv. Red5</strain>
    </source>
</reference>
<dbReference type="OMA" id="TENCIFQ"/>
<evidence type="ECO:0000313" key="3">
    <source>
        <dbReference type="Proteomes" id="UP000241394"/>
    </source>
</evidence>
<dbReference type="Proteomes" id="UP000241394">
    <property type="component" value="Chromosome LG27"/>
</dbReference>
<comment type="caution">
    <text evidence="2">The sequence shown here is derived from an EMBL/GenBank/DDBJ whole genome shotgun (WGS) entry which is preliminary data.</text>
</comment>
<evidence type="ECO:0000313" key="2">
    <source>
        <dbReference type="EMBL" id="PSR88231.1"/>
    </source>
</evidence>
<organism evidence="2 3">
    <name type="scientific">Actinidia chinensis var. chinensis</name>
    <name type="common">Chinese soft-hair kiwi</name>
    <dbReference type="NCBI Taxonomy" id="1590841"/>
    <lineage>
        <taxon>Eukaryota</taxon>
        <taxon>Viridiplantae</taxon>
        <taxon>Streptophyta</taxon>
        <taxon>Embryophyta</taxon>
        <taxon>Tracheophyta</taxon>
        <taxon>Spermatophyta</taxon>
        <taxon>Magnoliopsida</taxon>
        <taxon>eudicotyledons</taxon>
        <taxon>Gunneridae</taxon>
        <taxon>Pentapetalae</taxon>
        <taxon>asterids</taxon>
        <taxon>Ericales</taxon>
        <taxon>Actinidiaceae</taxon>
        <taxon>Actinidia</taxon>
    </lineage>
</organism>
<sequence length="64" mass="6525">MASMKAEKPVGTQLYGQVKKEPAKASDGGTSKTSASKAAPKKAAPKSNSEPKRKAKGGKSAAKH</sequence>
<protein>
    <submittedName>
        <fullName evidence="2">Uncharacterized protein</fullName>
    </submittedName>
</protein>
<feature type="region of interest" description="Disordered" evidence="1">
    <location>
        <begin position="1"/>
        <end position="64"/>
    </location>
</feature>
<dbReference type="EMBL" id="NKQK01000027">
    <property type="protein sequence ID" value="PSR88231.1"/>
    <property type="molecule type" value="Genomic_DNA"/>
</dbReference>
<feature type="compositionally biased region" description="Basic residues" evidence="1">
    <location>
        <begin position="53"/>
        <end position="64"/>
    </location>
</feature>
<gene>
    <name evidence="2" type="ORF">CEY00_Acc31259</name>
</gene>
<dbReference type="Gramene" id="PSR88231">
    <property type="protein sequence ID" value="PSR88231"/>
    <property type="gene ID" value="CEY00_Acc31259"/>
</dbReference>
<keyword evidence="3" id="KW-1185">Reference proteome</keyword>
<dbReference type="AlphaFoldDB" id="A0A2R6PB74"/>
<dbReference type="PANTHER" id="PTHR35831:SF1">
    <property type="match status" value="1"/>
</dbReference>